<feature type="non-terminal residue" evidence="1">
    <location>
        <position position="1"/>
    </location>
</feature>
<proteinExistence type="predicted"/>
<reference evidence="1" key="1">
    <citation type="thesis" date="1992" institute="Microbiology and Immunology" country="University of North Carolina Medical School">
        <title>Characterization and analysis of the Mycoplasma genitalium genome.</title>
        <authorList>
            <person name="Peterson S.N."/>
        </authorList>
    </citation>
    <scope>NUCLEOTIDE SEQUENCE</scope>
</reference>
<organism evidence="1">
    <name type="scientific">Mycoplasmoides genitalium</name>
    <name type="common">Mycoplasma genitalium</name>
    <dbReference type="NCBI Taxonomy" id="2097"/>
    <lineage>
        <taxon>Bacteria</taxon>
        <taxon>Bacillati</taxon>
        <taxon>Mycoplasmatota</taxon>
        <taxon>Mycoplasmoidales</taxon>
        <taxon>Mycoplasmoidaceae</taxon>
        <taxon>Mycoplasmoides</taxon>
    </lineage>
</organism>
<accession>Q49249</accession>
<reference evidence="1" key="2">
    <citation type="journal article" date="1993" name="J. Bacteriol.">
        <title>A survey of the Mycoplasma genitalium genome by using random sequencing.</title>
        <authorList>
            <person name="Peterson S.N."/>
            <person name="Hu P.-C."/>
            <person name="Bott K.F."/>
            <person name="Hutchison C.A. III"/>
        </authorList>
    </citation>
    <scope>NUCLEOTIDE SEQUENCE</scope>
</reference>
<protein>
    <submittedName>
        <fullName evidence="1">Uncharacterized protein</fullName>
    </submittedName>
</protein>
<dbReference type="AlphaFoldDB" id="Q49249"/>
<evidence type="ECO:0000313" key="1">
    <source>
        <dbReference type="EMBL" id="AAD12382.1"/>
    </source>
</evidence>
<dbReference type="EMBL" id="U02110">
    <property type="protein sequence ID" value="AAD12382.1"/>
    <property type="molecule type" value="Genomic_DNA"/>
</dbReference>
<name>Q49249_MYCGT</name>
<sequence>YINPFRLLNSLKLPFIIKYRHERLTVTEKQTC</sequence>